<keyword evidence="11 19" id="KW-1133">Transmembrane helix</keyword>
<dbReference type="PANTHER" id="PTHR45339">
    <property type="entry name" value="HYBRID SIGNAL TRANSDUCTION HISTIDINE KINASE J"/>
    <property type="match status" value="1"/>
</dbReference>
<dbReference type="InterPro" id="IPR004358">
    <property type="entry name" value="Sig_transdc_His_kin-like_C"/>
</dbReference>
<comment type="caution">
    <text evidence="23">The sequence shown here is derived from an EMBL/GenBank/DDBJ whole genome shotgun (WGS) entry which is preliminary data.</text>
</comment>
<feature type="domain" description="Response regulatory" evidence="21">
    <location>
        <begin position="793"/>
        <end position="909"/>
    </location>
</feature>
<evidence type="ECO:0000256" key="13">
    <source>
        <dbReference type="ARBA" id="ARBA00023136"/>
    </source>
</evidence>
<evidence type="ECO:0000256" key="4">
    <source>
        <dbReference type="ARBA" id="ARBA00022475"/>
    </source>
</evidence>
<keyword evidence="12" id="KW-0902">Two-component regulatory system</keyword>
<sequence length="1051" mass="113628">MHAPEPEEGARERASRPRRYERRLLLGAAIGVLALFAAAFASEAYAKRACRIELESSLRTVLDMATHGVETWALSQQENARYWASRPEVVQGVRALLPLVNDREALRAAPVQAVLHEELAPLYGHPRRVGYVIINRDGVALASSQPDSVGQHDVLDLQPWLRDRLARGEIAVSHPSTSSIPLPDEHGTLVPGQPTMFSAAPIRDEAGHILGYLAIRLRLGVGFLRLLREQQPQEIGRTYAFDETGRLLSNVRDEPGLRSAGVVAPGVPLNLNLVLRDPGRDLTAGAPLPGPLAERPLSRSISQAIVRYDGLDLDGYRDFRGVEVVGAWKWIDPLHLGIVTEIDATDAYRAFNRQRNTVTVLVAFASLLVLGLAVLVIRGRRSDLRTFEAHTANEAKSEFLARMSHELRTPMNAILGMTYLVLQSDLADAQRSQLSRVHESAKNLLGLLNDILDLSKIEAGRLDLERIPFNLDQLLRELCSLVPSNRRDVELLLQIAPDIPQRVEGDPLRLRQILVNLVGNALKFTERGEVVISVKRASPEGTPALPPGRVRLQFRVKDTGIGIDPRDASRLFDPFTQADSSTTRRFGGTGIGLGISKRLVELMGGTIEATGQPGVGSTFSFTADLGVIAEEEQPARADGLRGLRALVVDDNESARLMLHDALSGLGLSVHLASSGNEALALLSTQGNPAAPPFDVAFVDWMMPGMDGLETAAAIQRLVAPASPPRPVIIMVSAFAGPELEARLPGTNVDAVLRKPVTRSDLADAVMQVLHRDPAGKPPPGPPPVPAQKLAGVRVLLVDDNEINQEVALGMLQRVGAVVTVAGSGAQALDRLRQGAFDIVLMDVQMPEMDGYETTRRLRTDARLESLPIIATTAEVLPQQQAQCLAAGMNDHIPKPLDMDNLVETIRRWAPPRATEPAQEPPPASTRAATSEEPPGFDTEGALVRIGGSEELLWRLRGQFLRNHRSDAQTLRAALAAGDLARVRLVSHTLRGVAATVGIPVVADAAAPIEAAARDGLPEPIPALIDALEPHLDAAAAYMDRAEPPPPSSQRP</sequence>
<dbReference type="SMART" id="SM00388">
    <property type="entry name" value="HisKA"/>
    <property type="match status" value="1"/>
</dbReference>
<evidence type="ECO:0000256" key="17">
    <source>
        <dbReference type="PROSITE-ProRule" id="PRU00169"/>
    </source>
</evidence>
<feature type="domain" description="Histidine kinase" evidence="20">
    <location>
        <begin position="402"/>
        <end position="627"/>
    </location>
</feature>
<dbReference type="Gene3D" id="1.10.287.130">
    <property type="match status" value="1"/>
</dbReference>
<name>A0A017T3L8_9BACT</name>
<evidence type="ECO:0000256" key="10">
    <source>
        <dbReference type="ARBA" id="ARBA00022840"/>
    </source>
</evidence>
<evidence type="ECO:0000256" key="12">
    <source>
        <dbReference type="ARBA" id="ARBA00023012"/>
    </source>
</evidence>
<evidence type="ECO:0000256" key="6">
    <source>
        <dbReference type="ARBA" id="ARBA00022679"/>
    </source>
</evidence>
<dbReference type="Gene3D" id="3.40.50.2300">
    <property type="match status" value="2"/>
</dbReference>
<evidence type="ECO:0000259" key="22">
    <source>
        <dbReference type="PROSITE" id="PS50894"/>
    </source>
</evidence>
<keyword evidence="10" id="KW-0067">ATP-binding</keyword>
<dbReference type="GO" id="GO:0000155">
    <property type="term" value="F:phosphorelay sensor kinase activity"/>
    <property type="evidence" value="ECO:0007669"/>
    <property type="project" value="InterPro"/>
</dbReference>
<feature type="transmembrane region" description="Helical" evidence="19">
    <location>
        <begin position="358"/>
        <end position="377"/>
    </location>
</feature>
<proteinExistence type="predicted"/>
<dbReference type="OrthoDB" id="9758705at2"/>
<keyword evidence="8" id="KW-0547">Nucleotide-binding</keyword>
<evidence type="ECO:0000256" key="1">
    <source>
        <dbReference type="ARBA" id="ARBA00000085"/>
    </source>
</evidence>
<comment type="subunit">
    <text evidence="14">At low DSF concentrations, interacts with RpfF.</text>
</comment>
<evidence type="ECO:0000313" key="24">
    <source>
        <dbReference type="Proteomes" id="UP000019678"/>
    </source>
</evidence>
<evidence type="ECO:0000313" key="23">
    <source>
        <dbReference type="EMBL" id="EYF03854.1"/>
    </source>
</evidence>
<dbReference type="eggNOG" id="COG2205">
    <property type="taxonomic scope" value="Bacteria"/>
</dbReference>
<dbReference type="InterPro" id="IPR005467">
    <property type="entry name" value="His_kinase_dom"/>
</dbReference>
<evidence type="ECO:0000256" key="7">
    <source>
        <dbReference type="ARBA" id="ARBA00022692"/>
    </source>
</evidence>
<keyword evidence="7 19" id="KW-0812">Transmembrane</keyword>
<dbReference type="SUPFAM" id="SSF55874">
    <property type="entry name" value="ATPase domain of HSP90 chaperone/DNA topoisomerase II/histidine kinase"/>
    <property type="match status" value="1"/>
</dbReference>
<evidence type="ECO:0000256" key="19">
    <source>
        <dbReference type="SAM" id="Phobius"/>
    </source>
</evidence>
<dbReference type="GO" id="GO:0005524">
    <property type="term" value="F:ATP binding"/>
    <property type="evidence" value="ECO:0007669"/>
    <property type="project" value="UniProtKB-KW"/>
</dbReference>
<dbReference type="InterPro" id="IPR001789">
    <property type="entry name" value="Sig_transdc_resp-reg_receiver"/>
</dbReference>
<dbReference type="GO" id="GO:0005886">
    <property type="term" value="C:plasma membrane"/>
    <property type="evidence" value="ECO:0007669"/>
    <property type="project" value="UniProtKB-SubCell"/>
</dbReference>
<dbReference type="PROSITE" id="PS50109">
    <property type="entry name" value="HIS_KIN"/>
    <property type="match status" value="1"/>
</dbReference>
<comment type="catalytic activity">
    <reaction evidence="1">
        <text>ATP + protein L-histidine = ADP + protein N-phospho-L-histidine.</text>
        <dbReference type="EC" id="2.7.13.3"/>
    </reaction>
</comment>
<dbReference type="CDD" id="cd17546">
    <property type="entry name" value="REC_hyHK_CKI1_RcsC-like"/>
    <property type="match status" value="2"/>
</dbReference>
<accession>A0A017T3L8</accession>
<keyword evidence="9" id="KW-0418">Kinase</keyword>
<dbReference type="PRINTS" id="PR00344">
    <property type="entry name" value="BCTRLSENSOR"/>
</dbReference>
<evidence type="ECO:0000256" key="16">
    <source>
        <dbReference type="PROSITE-ProRule" id="PRU00110"/>
    </source>
</evidence>
<protein>
    <recommendedName>
        <fullName evidence="15">Sensory/regulatory protein RpfC</fullName>
        <ecNumber evidence="3">2.7.13.3</ecNumber>
    </recommendedName>
</protein>
<feature type="modified residue" description="Phosphohistidine" evidence="16">
    <location>
        <position position="987"/>
    </location>
</feature>
<gene>
    <name evidence="23" type="ORF">CAP_5118</name>
</gene>
<evidence type="ECO:0000256" key="5">
    <source>
        <dbReference type="ARBA" id="ARBA00022553"/>
    </source>
</evidence>
<dbReference type="SUPFAM" id="SSF52172">
    <property type="entry name" value="CheY-like"/>
    <property type="match status" value="2"/>
</dbReference>
<dbReference type="PANTHER" id="PTHR45339:SF1">
    <property type="entry name" value="HYBRID SIGNAL TRANSDUCTION HISTIDINE KINASE J"/>
    <property type="match status" value="1"/>
</dbReference>
<evidence type="ECO:0000256" key="11">
    <source>
        <dbReference type="ARBA" id="ARBA00022989"/>
    </source>
</evidence>
<dbReference type="SMART" id="SM00448">
    <property type="entry name" value="REC"/>
    <property type="match status" value="2"/>
</dbReference>
<feature type="region of interest" description="Disordered" evidence="18">
    <location>
        <begin position="912"/>
        <end position="940"/>
    </location>
</feature>
<keyword evidence="13 19" id="KW-0472">Membrane</keyword>
<dbReference type="FunFam" id="1.10.287.130:FF:000002">
    <property type="entry name" value="Two-component osmosensing histidine kinase"/>
    <property type="match status" value="1"/>
</dbReference>
<keyword evidence="4" id="KW-1003">Cell membrane</keyword>
<dbReference type="SMART" id="SM00387">
    <property type="entry name" value="HATPase_c"/>
    <property type="match status" value="1"/>
</dbReference>
<feature type="domain" description="HPt" evidence="22">
    <location>
        <begin position="948"/>
        <end position="1041"/>
    </location>
</feature>
<dbReference type="InterPro" id="IPR003661">
    <property type="entry name" value="HisK_dim/P_dom"/>
</dbReference>
<dbReference type="InterPro" id="IPR011006">
    <property type="entry name" value="CheY-like_superfamily"/>
</dbReference>
<dbReference type="CDD" id="cd00082">
    <property type="entry name" value="HisKA"/>
    <property type="match status" value="1"/>
</dbReference>
<dbReference type="InterPro" id="IPR036097">
    <property type="entry name" value="HisK_dim/P_sf"/>
</dbReference>
<dbReference type="EC" id="2.7.13.3" evidence="3"/>
<evidence type="ECO:0000256" key="2">
    <source>
        <dbReference type="ARBA" id="ARBA00004651"/>
    </source>
</evidence>
<dbReference type="EMBL" id="ASRX01000041">
    <property type="protein sequence ID" value="EYF03854.1"/>
    <property type="molecule type" value="Genomic_DNA"/>
</dbReference>
<dbReference type="Pfam" id="PF00072">
    <property type="entry name" value="Response_reg"/>
    <property type="match status" value="2"/>
</dbReference>
<evidence type="ECO:0000256" key="15">
    <source>
        <dbReference type="ARBA" id="ARBA00068150"/>
    </source>
</evidence>
<dbReference type="InterPro" id="IPR029151">
    <property type="entry name" value="Sensor-like_sf"/>
</dbReference>
<organism evidence="23 24">
    <name type="scientific">Chondromyces apiculatus DSM 436</name>
    <dbReference type="NCBI Taxonomy" id="1192034"/>
    <lineage>
        <taxon>Bacteria</taxon>
        <taxon>Pseudomonadati</taxon>
        <taxon>Myxococcota</taxon>
        <taxon>Polyangia</taxon>
        <taxon>Polyangiales</taxon>
        <taxon>Polyangiaceae</taxon>
        <taxon>Chondromyces</taxon>
    </lineage>
</organism>
<feature type="domain" description="Response regulatory" evidence="21">
    <location>
        <begin position="644"/>
        <end position="769"/>
    </location>
</feature>
<comment type="subcellular location">
    <subcellularLocation>
        <location evidence="2">Cell membrane</location>
        <topology evidence="2">Multi-pass membrane protein</topology>
    </subcellularLocation>
</comment>
<dbReference type="AlphaFoldDB" id="A0A017T3L8"/>
<keyword evidence="24" id="KW-1185">Reference proteome</keyword>
<evidence type="ECO:0000256" key="8">
    <source>
        <dbReference type="ARBA" id="ARBA00022741"/>
    </source>
</evidence>
<dbReference type="InterPro" id="IPR008207">
    <property type="entry name" value="Sig_transdc_His_kin_Hpt_dom"/>
</dbReference>
<dbReference type="InterPro" id="IPR036641">
    <property type="entry name" value="HPT_dom_sf"/>
</dbReference>
<dbReference type="eggNOG" id="COG0642">
    <property type="taxonomic scope" value="Bacteria"/>
</dbReference>
<evidence type="ECO:0000256" key="3">
    <source>
        <dbReference type="ARBA" id="ARBA00012438"/>
    </source>
</evidence>
<dbReference type="RefSeq" id="WP_052375833.1">
    <property type="nucleotide sequence ID" value="NZ_ASRX01000041.1"/>
</dbReference>
<dbReference type="Gene3D" id="1.20.120.160">
    <property type="entry name" value="HPT domain"/>
    <property type="match status" value="1"/>
</dbReference>
<feature type="modified residue" description="4-aspartylphosphate" evidence="17">
    <location>
        <position position="842"/>
    </location>
</feature>
<evidence type="ECO:0000256" key="9">
    <source>
        <dbReference type="ARBA" id="ARBA00022777"/>
    </source>
</evidence>
<reference evidence="23 24" key="1">
    <citation type="submission" date="2013-05" db="EMBL/GenBank/DDBJ databases">
        <title>Genome assembly of Chondromyces apiculatus DSM 436.</title>
        <authorList>
            <person name="Sharma G."/>
            <person name="Khatri I."/>
            <person name="Kaur C."/>
            <person name="Mayilraj S."/>
            <person name="Subramanian S."/>
        </authorList>
    </citation>
    <scope>NUCLEOTIDE SEQUENCE [LARGE SCALE GENOMIC DNA]</scope>
    <source>
        <strain evidence="23 24">DSM 436</strain>
    </source>
</reference>
<evidence type="ECO:0000256" key="18">
    <source>
        <dbReference type="SAM" id="MobiDB-lite"/>
    </source>
</evidence>
<dbReference type="SUPFAM" id="SSF47384">
    <property type="entry name" value="Homodimeric domain of signal transducing histidine kinase"/>
    <property type="match status" value="1"/>
</dbReference>
<keyword evidence="6" id="KW-0808">Transferase</keyword>
<dbReference type="STRING" id="1192034.CAP_5118"/>
<dbReference type="SUPFAM" id="SSF47226">
    <property type="entry name" value="Histidine-containing phosphotransfer domain, HPT domain"/>
    <property type="match status" value="1"/>
</dbReference>
<dbReference type="CDD" id="cd18773">
    <property type="entry name" value="PDC1_HK_sensor"/>
    <property type="match status" value="1"/>
</dbReference>
<evidence type="ECO:0000256" key="14">
    <source>
        <dbReference type="ARBA" id="ARBA00064003"/>
    </source>
</evidence>
<keyword evidence="5 17" id="KW-0597">Phosphoprotein</keyword>
<dbReference type="Gene3D" id="3.30.565.10">
    <property type="entry name" value="Histidine kinase-like ATPase, C-terminal domain"/>
    <property type="match status" value="1"/>
</dbReference>
<dbReference type="PROSITE" id="PS50110">
    <property type="entry name" value="RESPONSE_REGULATORY"/>
    <property type="match status" value="2"/>
</dbReference>
<dbReference type="Proteomes" id="UP000019678">
    <property type="component" value="Unassembled WGS sequence"/>
</dbReference>
<dbReference type="Pfam" id="PF02518">
    <property type="entry name" value="HATPase_c"/>
    <property type="match status" value="1"/>
</dbReference>
<dbReference type="SUPFAM" id="SSF103190">
    <property type="entry name" value="Sensory domain-like"/>
    <property type="match status" value="1"/>
</dbReference>
<dbReference type="InterPro" id="IPR036890">
    <property type="entry name" value="HATPase_C_sf"/>
</dbReference>
<dbReference type="FunFam" id="3.30.565.10:FF:000010">
    <property type="entry name" value="Sensor histidine kinase RcsC"/>
    <property type="match status" value="1"/>
</dbReference>
<evidence type="ECO:0000259" key="21">
    <source>
        <dbReference type="PROSITE" id="PS50110"/>
    </source>
</evidence>
<dbReference type="CDD" id="cd16922">
    <property type="entry name" value="HATPase_EvgS-ArcB-TorS-like"/>
    <property type="match status" value="1"/>
</dbReference>
<dbReference type="Pfam" id="PF00512">
    <property type="entry name" value="HisKA"/>
    <property type="match status" value="1"/>
</dbReference>
<dbReference type="Pfam" id="PF01627">
    <property type="entry name" value="Hpt"/>
    <property type="match status" value="1"/>
</dbReference>
<dbReference type="PROSITE" id="PS50894">
    <property type="entry name" value="HPT"/>
    <property type="match status" value="1"/>
</dbReference>
<feature type="modified residue" description="4-aspartylphosphate" evidence="17">
    <location>
        <position position="699"/>
    </location>
</feature>
<evidence type="ECO:0000259" key="20">
    <source>
        <dbReference type="PROSITE" id="PS50109"/>
    </source>
</evidence>
<dbReference type="InterPro" id="IPR003594">
    <property type="entry name" value="HATPase_dom"/>
</dbReference>
<dbReference type="Gene3D" id="3.30.450.20">
    <property type="entry name" value="PAS domain"/>
    <property type="match status" value="1"/>
</dbReference>